<protein>
    <submittedName>
        <fullName evidence="2">Uncharacterized protein</fullName>
    </submittedName>
</protein>
<proteinExistence type="predicted"/>
<gene>
    <name evidence="2" type="ORF">A9Q84_12545</name>
</gene>
<reference evidence="3" key="1">
    <citation type="journal article" date="2017" name="Proc. Natl. Acad. Sci. U.S.A.">
        <title>Simulation of Deepwater Horizon oil plume reveals substrate specialization within a complex community of hydrocarbon-degraders.</title>
        <authorList>
            <person name="Hu P."/>
            <person name="Dubinsky E.A."/>
            <person name="Probst A.J."/>
            <person name="Wang J."/>
            <person name="Sieber C.M.K."/>
            <person name="Tom L.M."/>
            <person name="Gardinali P."/>
            <person name="Banfield J.F."/>
            <person name="Atlas R.M."/>
            <person name="Andersen G.L."/>
        </authorList>
    </citation>
    <scope>NUCLEOTIDE SEQUENCE [LARGE SCALE GENOMIC DNA]</scope>
</reference>
<organism evidence="2 3">
    <name type="scientific">Halobacteriovorax marinus</name>
    <dbReference type="NCBI Taxonomy" id="97084"/>
    <lineage>
        <taxon>Bacteria</taxon>
        <taxon>Pseudomonadati</taxon>
        <taxon>Bdellovibrionota</taxon>
        <taxon>Bacteriovoracia</taxon>
        <taxon>Bacteriovoracales</taxon>
        <taxon>Halobacteriovoraceae</taxon>
        <taxon>Halobacteriovorax</taxon>
    </lineage>
</organism>
<evidence type="ECO:0000256" key="1">
    <source>
        <dbReference type="SAM" id="SignalP"/>
    </source>
</evidence>
<comment type="caution">
    <text evidence="2">The sequence shown here is derived from an EMBL/GenBank/DDBJ whole genome shotgun (WGS) entry which is preliminary data.</text>
</comment>
<evidence type="ECO:0000313" key="2">
    <source>
        <dbReference type="EMBL" id="OUR97149.1"/>
    </source>
</evidence>
<feature type="signal peptide" evidence="1">
    <location>
        <begin position="1"/>
        <end position="22"/>
    </location>
</feature>
<dbReference type="AlphaFoldDB" id="A0A1Y5FDV3"/>
<dbReference type="Proteomes" id="UP000196531">
    <property type="component" value="Unassembled WGS sequence"/>
</dbReference>
<evidence type="ECO:0000313" key="3">
    <source>
        <dbReference type="Proteomes" id="UP000196531"/>
    </source>
</evidence>
<sequence>MKAFLTFKICLLMALICTNVSAKVELIPLDSSRIPSNDLIHPELGKLTSELAWQLQMGENPIDLSLLNPEESAVWKNQTDSHLDNGIDEIQVSADTELVFLGVIGSQSGTLRFTVLDGSTGNILTVALDKNLHTLLLRKNMLRKLGYVIPAMKFQNKLKVAFNSAEEKKHFLERTIPENTFGSPNRWLVAEEELTIDLQDALVMLPAYGDHYNLAFGVPPKTQTSRTLRSLIVPYSLLDLKESVNVLSWKGARVEENAVELSHFTLADMNASVDDAKWSLNRIHKLTRDDFVDIVEKSYFPKEVKLLLVEKLISRRNNLLDVFDVESEKMNFNSKVSLGENLVDGRLQTENFEGYASRFAYGDPDSPFRELKYSFLSKIQSDLIDNLIGEVNSKLSLFDLNDARLDYYKEEFQNGLDHFVNTGEFLEQQVGTWVAPIVGGSIILSRDVIVGNYQGSDNLVQTADTFGYGINLGAHVGIEGLPVGYTAFARGTVHYVKTYSHLKPVQSLKASLKEPYRNMIVTLVKKDIQSALTELSTIDQIQDVEERNEKAKKIVDNLNKHLGVGESLVITDRLTPSFLVKGGYSWANTKLSMTVDAKSLMVKRVHIFRKDADTIQVYIDNGKLGSMGVSLALDAYIPVTKIQFKRSKGKYKVELFDVNINSDLSRNPELFQGATALSALLKDGTKELLKTYKSPYKLENNFHDTSSKFSFLNWRMKKLKKRGNISVLTPKNHEATFFKYTHQKMMGINNWAFARDIANYYLNQLTEYLTLKNETWKNPAQTFYGVSKTKGVRFESRFAKDKSGKDKYPGAFLSMDNKREGWKIKEKKLKKVIKEVNGEYGRVIFSDSDIDDATGLKLYSIIVNLNIYKQGVWNILNYSDDQIKGLGRVYRRRNYNRRHCSLSRLSGAPIAKKIHCGQFQPFMDQREKCAKKLRKDKDSAIACIVDLAIMYNRHLKFSDFVSIIGKEHIYLYGTISGFRQDSDILATPIRGNTMGVISSKYWNGPVEELREKIGMQANEFNGSWLRENM</sequence>
<feature type="chain" id="PRO_5012418535" evidence="1">
    <location>
        <begin position="23"/>
        <end position="1029"/>
    </location>
</feature>
<accession>A0A1Y5FDV3</accession>
<keyword evidence="1" id="KW-0732">Signal</keyword>
<name>A0A1Y5FDV3_9BACT</name>
<dbReference type="EMBL" id="MAAO01000006">
    <property type="protein sequence ID" value="OUR97149.1"/>
    <property type="molecule type" value="Genomic_DNA"/>
</dbReference>